<evidence type="ECO:0000259" key="13">
    <source>
        <dbReference type="PROSITE" id="PS50157"/>
    </source>
</evidence>
<dbReference type="EMBL" id="JAPZBU010000007">
    <property type="protein sequence ID" value="KAJ5394743.1"/>
    <property type="molecule type" value="Genomic_DNA"/>
</dbReference>
<evidence type="ECO:0000256" key="8">
    <source>
        <dbReference type="ARBA" id="ARBA00023159"/>
    </source>
</evidence>
<proteinExistence type="inferred from homology"/>
<keyword evidence="2" id="KW-0678">Repressor</keyword>
<dbReference type="SUPFAM" id="SSF57667">
    <property type="entry name" value="beta-beta-alpha zinc fingers"/>
    <property type="match status" value="1"/>
</dbReference>
<reference evidence="14" key="1">
    <citation type="submission" date="2022-12" db="EMBL/GenBank/DDBJ databases">
        <authorList>
            <person name="Petersen C."/>
        </authorList>
    </citation>
    <scope>NUCLEOTIDE SEQUENCE</scope>
    <source>
        <strain evidence="14">IBT 29677</strain>
    </source>
</reference>
<dbReference type="OrthoDB" id="6155966at2759"/>
<keyword evidence="4" id="KW-0677">Repeat</keyword>
<dbReference type="GO" id="GO:0008270">
    <property type="term" value="F:zinc ion binding"/>
    <property type="evidence" value="ECO:0007669"/>
    <property type="project" value="UniProtKB-KW"/>
</dbReference>
<dbReference type="RefSeq" id="XP_056488428.1">
    <property type="nucleotide sequence ID" value="XM_056631167.1"/>
</dbReference>
<keyword evidence="8" id="KW-0010">Activator</keyword>
<evidence type="ECO:0000256" key="5">
    <source>
        <dbReference type="ARBA" id="ARBA00022771"/>
    </source>
</evidence>
<comment type="subcellular location">
    <subcellularLocation>
        <location evidence="1">Nucleus</location>
    </subcellularLocation>
</comment>
<evidence type="ECO:0000256" key="2">
    <source>
        <dbReference type="ARBA" id="ARBA00022491"/>
    </source>
</evidence>
<dbReference type="GeneID" id="81370147"/>
<evidence type="ECO:0000256" key="4">
    <source>
        <dbReference type="ARBA" id="ARBA00022737"/>
    </source>
</evidence>
<feature type="domain" description="C2H2-type" evidence="13">
    <location>
        <begin position="99"/>
        <end position="126"/>
    </location>
</feature>
<evidence type="ECO:0000256" key="10">
    <source>
        <dbReference type="ARBA" id="ARBA00038089"/>
    </source>
</evidence>
<accession>A0A9X0B943</accession>
<dbReference type="GO" id="GO:0005634">
    <property type="term" value="C:nucleus"/>
    <property type="evidence" value="ECO:0007669"/>
    <property type="project" value="UniProtKB-SubCell"/>
</dbReference>
<dbReference type="PANTHER" id="PTHR47257">
    <property type="entry name" value="PH-RESPONSE TRANSCRIPTION FACTOR PACC/RIM101"/>
    <property type="match status" value="1"/>
</dbReference>
<keyword evidence="15" id="KW-1185">Reference proteome</keyword>
<evidence type="ECO:0000256" key="11">
    <source>
        <dbReference type="ARBA" id="ARBA00039490"/>
    </source>
</evidence>
<organism evidence="14 15">
    <name type="scientific">Penicillium cosmopolitanum</name>
    <dbReference type="NCBI Taxonomy" id="1131564"/>
    <lineage>
        <taxon>Eukaryota</taxon>
        <taxon>Fungi</taxon>
        <taxon>Dikarya</taxon>
        <taxon>Ascomycota</taxon>
        <taxon>Pezizomycotina</taxon>
        <taxon>Eurotiomycetes</taxon>
        <taxon>Eurotiomycetidae</taxon>
        <taxon>Eurotiales</taxon>
        <taxon>Aspergillaceae</taxon>
        <taxon>Penicillium</taxon>
    </lineage>
</organism>
<evidence type="ECO:0000256" key="9">
    <source>
        <dbReference type="ARBA" id="ARBA00023242"/>
    </source>
</evidence>
<keyword evidence="5 12" id="KW-0863">Zinc-finger</keyword>
<comment type="similarity">
    <text evidence="10">Belongs to the pacC/RIM101 family.</text>
</comment>
<keyword evidence="6" id="KW-0862">Zinc</keyword>
<dbReference type="AlphaFoldDB" id="A0A9X0B943"/>
<evidence type="ECO:0000313" key="15">
    <source>
        <dbReference type="Proteomes" id="UP001147747"/>
    </source>
</evidence>
<name>A0A9X0B943_9EURO</name>
<protein>
    <recommendedName>
        <fullName evidence="11">pH-response transcription factor pacC/RIM101</fullName>
    </recommendedName>
</protein>
<evidence type="ECO:0000256" key="6">
    <source>
        <dbReference type="ARBA" id="ARBA00022833"/>
    </source>
</evidence>
<reference evidence="14" key="2">
    <citation type="journal article" date="2023" name="IMA Fungus">
        <title>Comparative genomic study of the Penicillium genus elucidates a diverse pangenome and 15 lateral gene transfer events.</title>
        <authorList>
            <person name="Petersen C."/>
            <person name="Sorensen T."/>
            <person name="Nielsen M.R."/>
            <person name="Sondergaard T.E."/>
            <person name="Sorensen J.L."/>
            <person name="Fitzpatrick D.A."/>
            <person name="Frisvad J.C."/>
            <person name="Nielsen K.L."/>
        </authorList>
    </citation>
    <scope>NUCLEOTIDE SEQUENCE</scope>
    <source>
        <strain evidence="14">IBT 29677</strain>
    </source>
</reference>
<evidence type="ECO:0000256" key="12">
    <source>
        <dbReference type="PROSITE-ProRule" id="PRU00042"/>
    </source>
</evidence>
<dbReference type="GO" id="GO:0003677">
    <property type="term" value="F:DNA binding"/>
    <property type="evidence" value="ECO:0007669"/>
    <property type="project" value="UniProtKB-KW"/>
</dbReference>
<keyword evidence="3" id="KW-0479">Metal-binding</keyword>
<dbReference type="SMART" id="SM00355">
    <property type="entry name" value="ZnF_C2H2"/>
    <property type="match status" value="2"/>
</dbReference>
<dbReference type="InterPro" id="IPR036236">
    <property type="entry name" value="Znf_C2H2_sf"/>
</dbReference>
<feature type="domain" description="C2H2-type" evidence="13">
    <location>
        <begin position="69"/>
        <end position="98"/>
    </location>
</feature>
<dbReference type="InterPro" id="IPR013087">
    <property type="entry name" value="Znf_C2H2_type"/>
</dbReference>
<dbReference type="GO" id="GO:0045944">
    <property type="term" value="P:positive regulation of transcription by RNA polymerase II"/>
    <property type="evidence" value="ECO:0007669"/>
    <property type="project" value="TreeGrafter"/>
</dbReference>
<dbReference type="Gene3D" id="3.30.160.60">
    <property type="entry name" value="Classic Zinc Finger"/>
    <property type="match status" value="2"/>
</dbReference>
<dbReference type="FunFam" id="3.30.160.60:FF:000100">
    <property type="entry name" value="Zinc finger 45-like"/>
    <property type="match status" value="1"/>
</dbReference>
<dbReference type="PROSITE" id="PS50157">
    <property type="entry name" value="ZINC_FINGER_C2H2_2"/>
    <property type="match status" value="2"/>
</dbReference>
<evidence type="ECO:0000256" key="3">
    <source>
        <dbReference type="ARBA" id="ARBA00022723"/>
    </source>
</evidence>
<evidence type="ECO:0000256" key="7">
    <source>
        <dbReference type="ARBA" id="ARBA00023125"/>
    </source>
</evidence>
<comment type="caution">
    <text evidence="14">The sequence shown here is derived from an EMBL/GenBank/DDBJ whole genome shotgun (WGS) entry which is preliminary data.</text>
</comment>
<keyword evidence="9" id="KW-0539">Nucleus</keyword>
<keyword evidence="7" id="KW-0238">DNA-binding</keyword>
<sequence>MAVNGTSTDNFHELLCQWIGCSETFFTAEALYVSSSADNLSPKGLTVVATQEHLCGWHVGRNITKTPSLACQWGNCNAVATKRYHMTSHVRAHVPFKPHKCHVCDDSYKRPQDLKNHVKTHVNDSEIQSPEMDLKHPNMIFPSNRKV</sequence>
<evidence type="ECO:0000313" key="14">
    <source>
        <dbReference type="EMBL" id="KAJ5394743.1"/>
    </source>
</evidence>
<dbReference type="PANTHER" id="PTHR47257:SF1">
    <property type="entry name" value="PH-RESPONSE TRANSCRIPTION FACTOR PACC_RIM101"/>
    <property type="match status" value="1"/>
</dbReference>
<dbReference type="PROSITE" id="PS00028">
    <property type="entry name" value="ZINC_FINGER_C2H2_1"/>
    <property type="match status" value="1"/>
</dbReference>
<dbReference type="Proteomes" id="UP001147747">
    <property type="component" value="Unassembled WGS sequence"/>
</dbReference>
<dbReference type="InterPro" id="IPR050806">
    <property type="entry name" value="pacC/RIM101"/>
</dbReference>
<gene>
    <name evidence="14" type="ORF">N7509_006530</name>
</gene>
<evidence type="ECO:0000256" key="1">
    <source>
        <dbReference type="ARBA" id="ARBA00004123"/>
    </source>
</evidence>